<evidence type="ECO:0000256" key="1">
    <source>
        <dbReference type="SAM" id="MobiDB-lite"/>
    </source>
</evidence>
<feature type="transmembrane region" description="Helical" evidence="2">
    <location>
        <begin position="55"/>
        <end position="80"/>
    </location>
</feature>
<dbReference type="EMBL" id="JAGQLG010000048">
    <property type="protein sequence ID" value="MCA9382035.1"/>
    <property type="molecule type" value="Genomic_DNA"/>
</dbReference>
<reference evidence="3" key="2">
    <citation type="journal article" date="2021" name="Microbiome">
        <title>Successional dynamics and alternative stable states in a saline activated sludge microbial community over 9 years.</title>
        <authorList>
            <person name="Wang Y."/>
            <person name="Ye J."/>
            <person name="Ju F."/>
            <person name="Liu L."/>
            <person name="Boyd J.A."/>
            <person name="Deng Y."/>
            <person name="Parks D.H."/>
            <person name="Jiang X."/>
            <person name="Yin X."/>
            <person name="Woodcroft B.J."/>
            <person name="Tyson G.W."/>
            <person name="Hugenholtz P."/>
            <person name="Polz M.F."/>
            <person name="Zhang T."/>
        </authorList>
    </citation>
    <scope>NUCLEOTIDE SEQUENCE</scope>
    <source>
        <strain evidence="3">HKST-UBA10</strain>
    </source>
</reference>
<reference evidence="3" key="1">
    <citation type="submission" date="2020-04" db="EMBL/GenBank/DDBJ databases">
        <authorList>
            <person name="Zhang T."/>
        </authorList>
    </citation>
    <scope>NUCLEOTIDE SEQUENCE</scope>
    <source>
        <strain evidence="3">HKST-UBA10</strain>
    </source>
</reference>
<comment type="caution">
    <text evidence="3">The sequence shown here is derived from an EMBL/GenBank/DDBJ whole genome shotgun (WGS) entry which is preliminary data.</text>
</comment>
<feature type="compositionally biased region" description="Polar residues" evidence="1">
    <location>
        <begin position="182"/>
        <end position="192"/>
    </location>
</feature>
<keyword evidence="2" id="KW-0812">Transmembrane</keyword>
<feature type="region of interest" description="Disordered" evidence="1">
    <location>
        <begin position="180"/>
        <end position="208"/>
    </location>
</feature>
<protein>
    <submittedName>
        <fullName evidence="3">Uncharacterized protein</fullName>
    </submittedName>
</protein>
<evidence type="ECO:0000313" key="4">
    <source>
        <dbReference type="Proteomes" id="UP000782843"/>
    </source>
</evidence>
<sequence length="244" mass="27049">MENIEEKLQKDFNQADYKVNHIFKEELLAILLEDNGNFSKNKFNLLSLFKMDNKILALGIATFVAMIMLVVGSFAVLSAISTQSNGTIYKVSANLNEFGKAKLVLQTDQGAAYLLEDEGAYFVTLKGANNPIYYLGNSTDLKTEKELSKVIKRIEGEDFLDASVILEPNGEVKIVIFEGDGTNEQPSNTGDPDNNGDPTIVDDQNDITNWKPSEEYTKCLNTAGSYEEESYPPVCVYSNGEKVQ</sequence>
<dbReference type="Proteomes" id="UP000782843">
    <property type="component" value="Unassembled WGS sequence"/>
</dbReference>
<proteinExistence type="predicted"/>
<evidence type="ECO:0000313" key="3">
    <source>
        <dbReference type="EMBL" id="MCA9382035.1"/>
    </source>
</evidence>
<organism evidence="3 4">
    <name type="scientific">Candidatus Dojkabacteria bacterium</name>
    <dbReference type="NCBI Taxonomy" id="2099670"/>
    <lineage>
        <taxon>Bacteria</taxon>
        <taxon>Candidatus Dojkabacteria</taxon>
    </lineage>
</organism>
<gene>
    <name evidence="3" type="ORF">KC660_01350</name>
</gene>
<accession>A0A955RI51</accession>
<evidence type="ECO:0000256" key="2">
    <source>
        <dbReference type="SAM" id="Phobius"/>
    </source>
</evidence>
<keyword evidence="2" id="KW-0472">Membrane</keyword>
<dbReference type="AlphaFoldDB" id="A0A955RI51"/>
<keyword evidence="2" id="KW-1133">Transmembrane helix</keyword>
<name>A0A955RI51_9BACT</name>